<gene>
    <name evidence="5" type="ORF">SAMN04488498_101659</name>
</gene>
<evidence type="ECO:0000256" key="1">
    <source>
        <dbReference type="ARBA" id="ARBA00023015"/>
    </source>
</evidence>
<name>A0A1I3VRI8_9HYPH</name>
<dbReference type="RefSeq" id="WP_149758194.1">
    <property type="nucleotide sequence ID" value="NZ_BSPE01000002.1"/>
</dbReference>
<sequence length="351" mass="38503">MRKTGKRGTVSRRVRLEDIAQQCGVSISTASRALAGAKGVRPDLRARILAAAKASNYTIPASIADRKVILAASSVAMIDYVRNQFTFYVLEGLRDRASALGVEIVTRPIASREEEVAVLEEARTSADVVGCLFLTLDDEEMLTLTTNFPKPIVLINGDDPTMRLSSVTPCNRSAGRMATEYLLRLGHRRILFLMRRGRRTIERRYEGWQDAMRHLDDHDAVTLVVEVGDWLPELGAAAIENRVRSGGLDFTAILAAGDSLAVGAAMGLERVGVRVPEQVSIVGMDDLPQAAFHNPPLTTMHIPMREIGAAALNLLLDDLSEFSMPPRRVELACKLVERHSTRRLVEPVVSA</sequence>
<keyword evidence="2" id="KW-0238">DNA-binding</keyword>
<dbReference type="CDD" id="cd01392">
    <property type="entry name" value="HTH_LacI"/>
    <property type="match status" value="1"/>
</dbReference>
<dbReference type="AlphaFoldDB" id="A0A1I3VRI8"/>
<dbReference type="SUPFAM" id="SSF47413">
    <property type="entry name" value="lambda repressor-like DNA-binding domains"/>
    <property type="match status" value="1"/>
</dbReference>
<keyword evidence="3" id="KW-0804">Transcription</keyword>
<accession>A0A1I3VRI8</accession>
<evidence type="ECO:0000259" key="4">
    <source>
        <dbReference type="PROSITE" id="PS50932"/>
    </source>
</evidence>
<dbReference type="Proteomes" id="UP000323300">
    <property type="component" value="Unassembled WGS sequence"/>
</dbReference>
<dbReference type="InterPro" id="IPR000843">
    <property type="entry name" value="HTH_LacI"/>
</dbReference>
<dbReference type="Gene3D" id="1.10.260.40">
    <property type="entry name" value="lambda repressor-like DNA-binding domains"/>
    <property type="match status" value="1"/>
</dbReference>
<dbReference type="PROSITE" id="PS50932">
    <property type="entry name" value="HTH_LACI_2"/>
    <property type="match status" value="1"/>
</dbReference>
<proteinExistence type="predicted"/>
<dbReference type="CDD" id="cd06267">
    <property type="entry name" value="PBP1_LacI_sugar_binding-like"/>
    <property type="match status" value="1"/>
</dbReference>
<dbReference type="InterPro" id="IPR010982">
    <property type="entry name" value="Lambda_DNA-bd_dom_sf"/>
</dbReference>
<dbReference type="PANTHER" id="PTHR30146">
    <property type="entry name" value="LACI-RELATED TRANSCRIPTIONAL REPRESSOR"/>
    <property type="match status" value="1"/>
</dbReference>
<evidence type="ECO:0000256" key="2">
    <source>
        <dbReference type="ARBA" id="ARBA00023125"/>
    </source>
</evidence>
<evidence type="ECO:0000256" key="3">
    <source>
        <dbReference type="ARBA" id="ARBA00023163"/>
    </source>
</evidence>
<keyword evidence="1" id="KW-0805">Transcription regulation</keyword>
<dbReference type="GO" id="GO:0000976">
    <property type="term" value="F:transcription cis-regulatory region binding"/>
    <property type="evidence" value="ECO:0007669"/>
    <property type="project" value="TreeGrafter"/>
</dbReference>
<dbReference type="InterPro" id="IPR028082">
    <property type="entry name" value="Peripla_BP_I"/>
</dbReference>
<dbReference type="Pfam" id="PF00356">
    <property type="entry name" value="LacI"/>
    <property type="match status" value="1"/>
</dbReference>
<dbReference type="SUPFAM" id="SSF53822">
    <property type="entry name" value="Periplasmic binding protein-like I"/>
    <property type="match status" value="1"/>
</dbReference>
<feature type="domain" description="HTH lacI-type" evidence="4">
    <location>
        <begin position="14"/>
        <end position="77"/>
    </location>
</feature>
<dbReference type="Gene3D" id="3.40.50.2300">
    <property type="match status" value="2"/>
</dbReference>
<evidence type="ECO:0000313" key="6">
    <source>
        <dbReference type="Proteomes" id="UP000323300"/>
    </source>
</evidence>
<organism evidence="5 6">
    <name type="scientific">Neomesorhizobium albiziae</name>
    <dbReference type="NCBI Taxonomy" id="335020"/>
    <lineage>
        <taxon>Bacteria</taxon>
        <taxon>Pseudomonadati</taxon>
        <taxon>Pseudomonadota</taxon>
        <taxon>Alphaproteobacteria</taxon>
        <taxon>Hyphomicrobiales</taxon>
        <taxon>Phyllobacteriaceae</taxon>
        <taxon>Neomesorhizobium</taxon>
    </lineage>
</organism>
<protein>
    <submittedName>
        <fullName evidence="5">Transcriptional regulator, LacI family</fullName>
    </submittedName>
</protein>
<dbReference type="EMBL" id="FOSL01000001">
    <property type="protein sequence ID" value="SFJ97543.1"/>
    <property type="molecule type" value="Genomic_DNA"/>
</dbReference>
<reference evidence="5 6" key="1">
    <citation type="submission" date="2016-10" db="EMBL/GenBank/DDBJ databases">
        <authorList>
            <person name="Varghese N."/>
            <person name="Submissions S."/>
        </authorList>
    </citation>
    <scope>NUCLEOTIDE SEQUENCE [LARGE SCALE GENOMIC DNA]</scope>
    <source>
        <strain evidence="5 6">DSM 21822</strain>
    </source>
</reference>
<dbReference type="PANTHER" id="PTHR30146:SF109">
    <property type="entry name" value="HTH-TYPE TRANSCRIPTIONAL REGULATOR GALS"/>
    <property type="match status" value="1"/>
</dbReference>
<dbReference type="SMART" id="SM00354">
    <property type="entry name" value="HTH_LACI"/>
    <property type="match status" value="1"/>
</dbReference>
<dbReference type="InterPro" id="IPR046335">
    <property type="entry name" value="LacI/GalR-like_sensor"/>
</dbReference>
<keyword evidence="6" id="KW-1185">Reference proteome</keyword>
<dbReference type="Pfam" id="PF13377">
    <property type="entry name" value="Peripla_BP_3"/>
    <property type="match status" value="1"/>
</dbReference>
<dbReference type="OrthoDB" id="7912369at2"/>
<evidence type="ECO:0000313" key="5">
    <source>
        <dbReference type="EMBL" id="SFJ97543.1"/>
    </source>
</evidence>
<dbReference type="GO" id="GO:0003700">
    <property type="term" value="F:DNA-binding transcription factor activity"/>
    <property type="evidence" value="ECO:0007669"/>
    <property type="project" value="TreeGrafter"/>
</dbReference>